<keyword evidence="3" id="KW-1185">Reference proteome</keyword>
<evidence type="ECO:0000313" key="2">
    <source>
        <dbReference type="EMBL" id="AAM06137.1"/>
    </source>
</evidence>
<reference evidence="2 3" key="1">
    <citation type="journal article" date="2002" name="Genome Res.">
        <title>The genome of Methanosarcina acetivorans reveals extensive metabolic and physiological diversity.</title>
        <authorList>
            <person name="Galagan J.E."/>
            <person name="Nusbaum C."/>
            <person name="Roy A."/>
            <person name="Endrizzi M.G."/>
            <person name="Macdonald P."/>
            <person name="FitzHugh W."/>
            <person name="Calvo S."/>
            <person name="Engels R."/>
            <person name="Smirnov S."/>
            <person name="Atnoor D."/>
            <person name="Brown A."/>
            <person name="Allen N."/>
            <person name="Naylor J."/>
            <person name="Stange-Thomann N."/>
            <person name="DeArellano K."/>
            <person name="Johnson R."/>
            <person name="Linton L."/>
            <person name="McEwan P."/>
            <person name="McKernan K."/>
            <person name="Talamas J."/>
            <person name="Tirrell A."/>
            <person name="Ye W."/>
            <person name="Zimmer A."/>
            <person name="Barber R.D."/>
            <person name="Cann I."/>
            <person name="Graham D.E."/>
            <person name="Grahame D.A."/>
            <person name="Guss A."/>
            <person name="Hedderich R."/>
            <person name="Ingram-Smith C."/>
            <person name="Kuettner C.H."/>
            <person name="Krzycki J.A."/>
            <person name="Leigh J.A."/>
            <person name="Li W."/>
            <person name="Liu J."/>
            <person name="Mukhopadhyay B."/>
            <person name="Reeve J.N."/>
            <person name="Smith K."/>
            <person name="Springer T.A."/>
            <person name="Umayam L.A."/>
            <person name="White O."/>
            <person name="White R.H."/>
            <person name="de Macario E.C."/>
            <person name="Ferry J.G."/>
            <person name="Jarrell K.F."/>
            <person name="Jing H."/>
            <person name="Macario A.J.L."/>
            <person name="Paulsen I."/>
            <person name="Pritchett M."/>
            <person name="Sowers K.R."/>
            <person name="Swanson R.V."/>
            <person name="Zinder S.H."/>
            <person name="Lander E."/>
            <person name="Metcalf W.W."/>
            <person name="Birren B."/>
        </authorList>
    </citation>
    <scope>NUCLEOTIDE SEQUENCE [LARGE SCALE GENOMIC DNA]</scope>
    <source>
        <strain evidence="3">ATCC 35395 / DSM 2834 / JCM 12185 / C2A</strain>
    </source>
</reference>
<dbReference type="Proteomes" id="UP000002487">
    <property type="component" value="Chromosome"/>
</dbReference>
<protein>
    <recommendedName>
        <fullName evidence="4">Sensory transduction histidine kinase</fullName>
    </recommendedName>
</protein>
<gene>
    <name evidence="2" type="ordered locus">MA_2759</name>
</gene>
<feature type="region of interest" description="Disordered" evidence="1">
    <location>
        <begin position="1"/>
        <end position="21"/>
    </location>
</feature>
<dbReference type="HOGENOM" id="CLU_2433821_0_0_2"/>
<evidence type="ECO:0000313" key="3">
    <source>
        <dbReference type="Proteomes" id="UP000002487"/>
    </source>
</evidence>
<organism evidence="2 3">
    <name type="scientific">Methanosarcina acetivorans (strain ATCC 35395 / DSM 2834 / JCM 12185 / C2A)</name>
    <dbReference type="NCBI Taxonomy" id="188937"/>
    <lineage>
        <taxon>Archaea</taxon>
        <taxon>Methanobacteriati</taxon>
        <taxon>Methanobacteriota</taxon>
        <taxon>Stenosarchaea group</taxon>
        <taxon>Methanomicrobia</taxon>
        <taxon>Methanosarcinales</taxon>
        <taxon>Methanosarcinaceae</taxon>
        <taxon>Methanosarcina</taxon>
    </lineage>
</organism>
<accession>Q8TMA6</accession>
<dbReference type="EnsemblBacteria" id="AAM06137">
    <property type="protein sequence ID" value="AAM06137"/>
    <property type="gene ID" value="MA_2759"/>
</dbReference>
<dbReference type="AlphaFoldDB" id="Q8TMA6"/>
<proteinExistence type="predicted"/>
<name>Q8TMA6_METAC</name>
<dbReference type="OrthoDB" id="384909at2157"/>
<evidence type="ECO:0000256" key="1">
    <source>
        <dbReference type="SAM" id="MobiDB-lite"/>
    </source>
</evidence>
<dbReference type="InParanoid" id="Q8TMA6"/>
<dbReference type="EMBL" id="AE010299">
    <property type="protein sequence ID" value="AAM06137.1"/>
    <property type="molecule type" value="Genomic_DNA"/>
</dbReference>
<sequence>MIATMNKNKALPSKKKSLKGIKKKEVEQFPVNNPNPVLSLRKDGIVLYSNEVGEPLLHEWSVVVGEKLPQNMRLFIIFWFFVFPLYRAKQ</sequence>
<evidence type="ECO:0008006" key="4">
    <source>
        <dbReference type="Google" id="ProtNLM"/>
    </source>
</evidence>
<feature type="compositionally biased region" description="Basic residues" evidence="1">
    <location>
        <begin position="12"/>
        <end position="21"/>
    </location>
</feature>
<dbReference type="KEGG" id="mac:MA_2759"/>